<dbReference type="PANTHER" id="PTHR45138:SF9">
    <property type="entry name" value="DIGUANYLATE CYCLASE DGCM-RELATED"/>
    <property type="match status" value="1"/>
</dbReference>
<evidence type="ECO:0000259" key="3">
    <source>
        <dbReference type="PROSITE" id="PS50887"/>
    </source>
</evidence>
<dbReference type="PANTHER" id="PTHR45138">
    <property type="entry name" value="REGULATORY COMPONENTS OF SENSORY TRANSDUCTION SYSTEM"/>
    <property type="match status" value="1"/>
</dbReference>
<sequence length="557" mass="62067">MAADADSTLQHADELRLSDKDRARELLNSLDPASLSGEQRVYYQYIDTVINLFNGDVKRAAERYKQLLGAVTDNALRVRIEASYLNLLAALGKWKEGLSLGEELFSRIAKTQDTETKLRAYLGLIAFYDQLNQPETVLILTSKVVDKENVPPEVMCGALAARISAFNKLDDYSYSFEEINTASQYCLENNLSIYYVTLEMHKVNWLTNQGNYTEAIPFLENLINNPDVQAFKPHFTSAMALLAAANFTLGRVNEAKTIALRVLEVDPNNNYTGSVIKALSVLHQVERDHGDMANAYRYLERLTSLQKKTSSSELTKQLAIQQAWFEIDAKQNEIELLDKRNALLSTQAKLANESLENTLLALALVSLLLASLVFWSYRSHKIQVQLKHYARTDMMTEINNRGYFTECLTHCLQQAHKAKTPLSLILLDLDHFKSINDNFGHQAGDWALKEVASRIKHSAGKDAIVGRLGGEEFGVVLPGCDSRSGVAVAEQCRMAINGIDTMQAGYGFSITVSAGVSCTTEAGYSHNSLYTAADLVLYQSKQYGRNRVYEYSSATSG</sequence>
<evidence type="ECO:0000256" key="2">
    <source>
        <dbReference type="ARBA" id="ARBA00034247"/>
    </source>
</evidence>
<dbReference type="InterPro" id="IPR000160">
    <property type="entry name" value="GGDEF_dom"/>
</dbReference>
<keyword evidence="4" id="KW-0808">Transferase</keyword>
<name>A0ABT5L541_9ALTE</name>
<dbReference type="RefSeq" id="WP_273639860.1">
    <property type="nucleotide sequence ID" value="NZ_JAQQXP010000001.1"/>
</dbReference>
<accession>A0ABT5L541</accession>
<dbReference type="NCBIfam" id="TIGR00254">
    <property type="entry name" value="GGDEF"/>
    <property type="match status" value="1"/>
</dbReference>
<organism evidence="4 5">
    <name type="scientific">Alteromonas gilva</name>
    <dbReference type="NCBI Taxonomy" id="2987522"/>
    <lineage>
        <taxon>Bacteria</taxon>
        <taxon>Pseudomonadati</taxon>
        <taxon>Pseudomonadota</taxon>
        <taxon>Gammaproteobacteria</taxon>
        <taxon>Alteromonadales</taxon>
        <taxon>Alteromonadaceae</taxon>
        <taxon>Alteromonas/Salinimonas group</taxon>
        <taxon>Alteromonas</taxon>
    </lineage>
</organism>
<dbReference type="InterPro" id="IPR029787">
    <property type="entry name" value="Nucleotide_cyclase"/>
</dbReference>
<evidence type="ECO:0000313" key="5">
    <source>
        <dbReference type="Proteomes" id="UP001218788"/>
    </source>
</evidence>
<protein>
    <recommendedName>
        <fullName evidence="1">diguanylate cyclase</fullName>
        <ecNumber evidence="1">2.7.7.65</ecNumber>
    </recommendedName>
</protein>
<dbReference type="Gene3D" id="1.25.40.10">
    <property type="entry name" value="Tetratricopeptide repeat domain"/>
    <property type="match status" value="1"/>
</dbReference>
<keyword evidence="5" id="KW-1185">Reference proteome</keyword>
<evidence type="ECO:0000313" key="4">
    <source>
        <dbReference type="EMBL" id="MDC8830888.1"/>
    </source>
</evidence>
<dbReference type="SUPFAM" id="SSF55073">
    <property type="entry name" value="Nucleotide cyclase"/>
    <property type="match status" value="1"/>
</dbReference>
<dbReference type="InterPro" id="IPR011990">
    <property type="entry name" value="TPR-like_helical_dom_sf"/>
</dbReference>
<dbReference type="CDD" id="cd01949">
    <property type="entry name" value="GGDEF"/>
    <property type="match status" value="1"/>
</dbReference>
<feature type="domain" description="GGDEF" evidence="3">
    <location>
        <begin position="420"/>
        <end position="553"/>
    </location>
</feature>
<gene>
    <name evidence="4" type="ORF">OIK42_08955</name>
</gene>
<dbReference type="InterPro" id="IPR043128">
    <property type="entry name" value="Rev_trsase/Diguanyl_cyclase"/>
</dbReference>
<dbReference type="GO" id="GO:0052621">
    <property type="term" value="F:diguanylate cyclase activity"/>
    <property type="evidence" value="ECO:0007669"/>
    <property type="project" value="UniProtKB-EC"/>
</dbReference>
<dbReference type="InterPro" id="IPR050469">
    <property type="entry name" value="Diguanylate_Cyclase"/>
</dbReference>
<dbReference type="SMART" id="SM00267">
    <property type="entry name" value="GGDEF"/>
    <property type="match status" value="1"/>
</dbReference>
<dbReference type="EMBL" id="JAQQXP010000001">
    <property type="protein sequence ID" value="MDC8830888.1"/>
    <property type="molecule type" value="Genomic_DNA"/>
</dbReference>
<dbReference type="SUPFAM" id="SSF48452">
    <property type="entry name" value="TPR-like"/>
    <property type="match status" value="1"/>
</dbReference>
<reference evidence="4 5" key="1">
    <citation type="submission" date="2022-10" db="EMBL/GenBank/DDBJ databases">
        <title>Alteromonas sp. chi3 Genome sequencing.</title>
        <authorList>
            <person name="Park S."/>
        </authorList>
    </citation>
    <scope>NUCLEOTIDE SEQUENCE [LARGE SCALE GENOMIC DNA]</scope>
    <source>
        <strain evidence="5">chi3</strain>
    </source>
</reference>
<proteinExistence type="predicted"/>
<dbReference type="EC" id="2.7.7.65" evidence="1"/>
<comment type="catalytic activity">
    <reaction evidence="2">
        <text>2 GTP = 3',3'-c-di-GMP + 2 diphosphate</text>
        <dbReference type="Rhea" id="RHEA:24898"/>
        <dbReference type="ChEBI" id="CHEBI:33019"/>
        <dbReference type="ChEBI" id="CHEBI:37565"/>
        <dbReference type="ChEBI" id="CHEBI:58805"/>
        <dbReference type="EC" id="2.7.7.65"/>
    </reaction>
</comment>
<evidence type="ECO:0000256" key="1">
    <source>
        <dbReference type="ARBA" id="ARBA00012528"/>
    </source>
</evidence>
<comment type="caution">
    <text evidence="4">The sequence shown here is derived from an EMBL/GenBank/DDBJ whole genome shotgun (WGS) entry which is preliminary data.</text>
</comment>
<dbReference type="PROSITE" id="PS50887">
    <property type="entry name" value="GGDEF"/>
    <property type="match status" value="1"/>
</dbReference>
<dbReference type="Proteomes" id="UP001218788">
    <property type="component" value="Unassembled WGS sequence"/>
</dbReference>
<dbReference type="Gene3D" id="3.30.70.270">
    <property type="match status" value="1"/>
</dbReference>
<keyword evidence="4" id="KW-0548">Nucleotidyltransferase</keyword>
<dbReference type="Pfam" id="PF00990">
    <property type="entry name" value="GGDEF"/>
    <property type="match status" value="1"/>
</dbReference>